<name>G0WBV8_NAUDC</name>
<comment type="catalytic activity">
    <reaction evidence="7 8">
        <text>L-glutamyl-tRNA(Gln) + L-glutamine + ATP + H2O = L-glutaminyl-tRNA(Gln) + L-glutamate + ADP + phosphate + H(+)</text>
        <dbReference type="Rhea" id="RHEA:17521"/>
        <dbReference type="Rhea" id="RHEA-COMP:9681"/>
        <dbReference type="Rhea" id="RHEA-COMP:9684"/>
        <dbReference type="ChEBI" id="CHEBI:15377"/>
        <dbReference type="ChEBI" id="CHEBI:15378"/>
        <dbReference type="ChEBI" id="CHEBI:29985"/>
        <dbReference type="ChEBI" id="CHEBI:30616"/>
        <dbReference type="ChEBI" id="CHEBI:43474"/>
        <dbReference type="ChEBI" id="CHEBI:58359"/>
        <dbReference type="ChEBI" id="CHEBI:78520"/>
        <dbReference type="ChEBI" id="CHEBI:78521"/>
        <dbReference type="ChEBI" id="CHEBI:456216"/>
    </reaction>
</comment>
<dbReference type="SMART" id="SM00845">
    <property type="entry name" value="GatB_Yqey"/>
    <property type="match status" value="1"/>
</dbReference>
<dbReference type="PANTHER" id="PTHR11659:SF0">
    <property type="entry name" value="GLUTAMYL-TRNA(GLN) AMIDOTRANSFERASE SUBUNIT B, MITOCHONDRIAL"/>
    <property type="match status" value="1"/>
</dbReference>
<comment type="subcellular location">
    <subcellularLocation>
        <location evidence="8">Mitochondrion</location>
    </subcellularLocation>
</comment>
<dbReference type="PANTHER" id="PTHR11659">
    <property type="entry name" value="GLUTAMYL-TRNA GLN AMIDOTRANSFERASE SUBUNIT B MITOCHONDRIAL AND PROKARYOTIC PET112-RELATED"/>
    <property type="match status" value="1"/>
</dbReference>
<organism evidence="10 11">
    <name type="scientific">Naumovozyma dairenensis (strain ATCC 10597 / BCRC 20456 / CBS 421 / NBRC 0211 / NRRL Y-12639)</name>
    <name type="common">Saccharomyces dairenensis</name>
    <dbReference type="NCBI Taxonomy" id="1071378"/>
    <lineage>
        <taxon>Eukaryota</taxon>
        <taxon>Fungi</taxon>
        <taxon>Dikarya</taxon>
        <taxon>Ascomycota</taxon>
        <taxon>Saccharomycotina</taxon>
        <taxon>Saccharomycetes</taxon>
        <taxon>Saccharomycetales</taxon>
        <taxon>Saccharomycetaceae</taxon>
        <taxon>Naumovozyma</taxon>
    </lineage>
</organism>
<dbReference type="Pfam" id="PF02637">
    <property type="entry name" value="GatB_Yqey"/>
    <property type="match status" value="1"/>
</dbReference>
<evidence type="ECO:0000313" key="11">
    <source>
        <dbReference type="Proteomes" id="UP000000689"/>
    </source>
</evidence>
<evidence type="ECO:0000256" key="8">
    <source>
        <dbReference type="HAMAP-Rule" id="MF_03147"/>
    </source>
</evidence>
<dbReference type="Proteomes" id="UP000000689">
    <property type="component" value="Chromosome 5"/>
</dbReference>
<evidence type="ECO:0000256" key="3">
    <source>
        <dbReference type="ARBA" id="ARBA00022741"/>
    </source>
</evidence>
<dbReference type="GO" id="GO:0005524">
    <property type="term" value="F:ATP binding"/>
    <property type="evidence" value="ECO:0007669"/>
    <property type="project" value="UniProtKB-KW"/>
</dbReference>
<dbReference type="GO" id="GO:0030956">
    <property type="term" value="C:glutamyl-tRNA(Gln) amidotransferase complex"/>
    <property type="evidence" value="ECO:0007669"/>
    <property type="project" value="UniProtKB-UniRule"/>
</dbReference>
<evidence type="ECO:0000256" key="7">
    <source>
        <dbReference type="ARBA" id="ARBA00047913"/>
    </source>
</evidence>
<dbReference type="NCBIfam" id="NF004012">
    <property type="entry name" value="PRK05477.1-2"/>
    <property type="match status" value="1"/>
</dbReference>
<dbReference type="OMA" id="FELMFKE"/>
<protein>
    <recommendedName>
        <fullName evidence="8">Glutamyl-tRNA(Gln) amidotransferase subunit B, mitochondrial</fullName>
        <shortName evidence="8">Glu-AdT subunit B</shortName>
        <ecNumber evidence="8">6.3.5.-</ecNumber>
    </recommendedName>
</protein>
<keyword evidence="6 8" id="KW-0496">Mitochondrion</keyword>
<dbReference type="EC" id="6.3.5.-" evidence="8"/>
<proteinExistence type="inferred from homology"/>
<dbReference type="InterPro" id="IPR003789">
    <property type="entry name" value="Asn/Gln_tRNA_amidoTrase-B-like"/>
</dbReference>
<evidence type="ECO:0000256" key="6">
    <source>
        <dbReference type="ARBA" id="ARBA00023128"/>
    </source>
</evidence>
<gene>
    <name evidence="10" type="primary">NDAI0E04110</name>
    <name evidence="8" type="synonym">PET112</name>
    <name evidence="10" type="ordered locus">NDAI_0E04110</name>
</gene>
<evidence type="ECO:0000256" key="4">
    <source>
        <dbReference type="ARBA" id="ARBA00022840"/>
    </source>
</evidence>
<dbReference type="GO" id="GO:0032543">
    <property type="term" value="P:mitochondrial translation"/>
    <property type="evidence" value="ECO:0007669"/>
    <property type="project" value="UniProtKB-UniRule"/>
</dbReference>
<dbReference type="KEGG" id="ndi:NDAI_0E04110"/>
<dbReference type="SUPFAM" id="SSF89095">
    <property type="entry name" value="GatB/YqeY motif"/>
    <property type="match status" value="2"/>
</dbReference>
<dbReference type="OrthoDB" id="1722066at2759"/>
<keyword evidence="3 8" id="KW-0547">Nucleotide-binding</keyword>
<comment type="function">
    <text evidence="8">Allows the formation of correctly charged Gln-tRNA(Gln) through the transamidation of misacylated Glu-tRNA(Gln) in the mitochondria. The reaction takes place in the presence of glutamine and ATP through an activated gamma-phospho-Glu-tRNA(Gln).</text>
</comment>
<dbReference type="GO" id="GO:0050567">
    <property type="term" value="F:glutaminyl-tRNA synthase (glutamine-hydrolyzing) activity"/>
    <property type="evidence" value="ECO:0007669"/>
    <property type="project" value="UniProtKB-UniRule"/>
</dbReference>
<dbReference type="InterPro" id="IPR017959">
    <property type="entry name" value="Asn/Gln-tRNA_amidoTrfase_suB/E"/>
</dbReference>
<dbReference type="PROSITE" id="PS01234">
    <property type="entry name" value="GATB"/>
    <property type="match status" value="1"/>
</dbReference>
<dbReference type="InterPro" id="IPR004413">
    <property type="entry name" value="GatB"/>
</dbReference>
<dbReference type="HOGENOM" id="CLU_019240_4_0_1"/>
<dbReference type="InterPro" id="IPR018027">
    <property type="entry name" value="Asn/Gln_amidotransferase"/>
</dbReference>
<dbReference type="STRING" id="1071378.G0WBV8"/>
<dbReference type="eggNOG" id="KOG2438">
    <property type="taxonomic scope" value="Eukaryota"/>
</dbReference>
<dbReference type="NCBIfam" id="TIGR00133">
    <property type="entry name" value="gatB"/>
    <property type="match status" value="1"/>
</dbReference>
<comment type="subunit">
    <text evidence="8">Subunit of the heterotrimeric GatFAB amidotransferase (AdT) complex, composed of A, B and F subunits.</text>
</comment>
<accession>G0WBV8</accession>
<dbReference type="InterPro" id="IPR006075">
    <property type="entry name" value="Asn/Gln-tRNA_Trfase_suB/E_cat"/>
</dbReference>
<dbReference type="Gene3D" id="1.10.10.410">
    <property type="match status" value="1"/>
</dbReference>
<dbReference type="EMBL" id="HE580271">
    <property type="protein sequence ID" value="CCD25228.1"/>
    <property type="molecule type" value="Genomic_DNA"/>
</dbReference>
<evidence type="ECO:0000313" key="10">
    <source>
        <dbReference type="EMBL" id="CCD25228.1"/>
    </source>
</evidence>
<dbReference type="AlphaFoldDB" id="G0WBV8"/>
<dbReference type="HAMAP" id="MF_00121">
    <property type="entry name" value="GatB"/>
    <property type="match status" value="1"/>
</dbReference>
<evidence type="ECO:0000256" key="5">
    <source>
        <dbReference type="ARBA" id="ARBA00022917"/>
    </source>
</evidence>
<keyword evidence="2 8" id="KW-0436">Ligase</keyword>
<dbReference type="RefSeq" id="XP_003670471.1">
    <property type="nucleotide sequence ID" value="XM_003670423.1"/>
</dbReference>
<keyword evidence="5 8" id="KW-0648">Protein biosynthesis</keyword>
<keyword evidence="11" id="KW-1185">Reference proteome</keyword>
<dbReference type="InterPro" id="IPR014746">
    <property type="entry name" value="Gln_synth/guanido_kin_cat_dom"/>
</dbReference>
<dbReference type="Pfam" id="PF02934">
    <property type="entry name" value="GatB_N"/>
    <property type="match status" value="1"/>
</dbReference>
<keyword evidence="4 8" id="KW-0067">ATP-binding</keyword>
<evidence type="ECO:0000259" key="9">
    <source>
        <dbReference type="SMART" id="SM00845"/>
    </source>
</evidence>
<reference evidence="10 11" key="1">
    <citation type="journal article" date="2011" name="Proc. Natl. Acad. Sci. U.S.A.">
        <title>Evolutionary erosion of yeast sex chromosomes by mating-type switching accidents.</title>
        <authorList>
            <person name="Gordon J.L."/>
            <person name="Armisen D."/>
            <person name="Proux-Wera E."/>
            <person name="Oheigeartaigh S.S."/>
            <person name="Byrne K.P."/>
            <person name="Wolfe K.H."/>
        </authorList>
    </citation>
    <scope>NUCLEOTIDE SEQUENCE [LARGE SCALE GENOMIC DNA]</scope>
    <source>
        <strain evidence="11">ATCC 10597 / BCRC 20456 / CBS 421 / NBRC 0211 / NRRL Y-12639</strain>
    </source>
</reference>
<evidence type="ECO:0000256" key="1">
    <source>
        <dbReference type="ARBA" id="ARBA00005306"/>
    </source>
</evidence>
<dbReference type="InterPro" id="IPR017958">
    <property type="entry name" value="Gln-tRNA_amidoTrfase_suB_CS"/>
</dbReference>
<sequence>MTTHTMLLSKRFLQRRFTTNNKFKFIPGYKLKCGLEIHTQLNTKKKLFSSSINHHPSSSETPNSHTNFFDLSLPGTQPILNHESILFALKLSLALNSKINLNSQFDRKHYFYADQPQGYQITQHYSPFAKHGSLTLYHDIDNIKEPTKKINIIQLQIEQDTARSIYLQPPQNLTLLDFNRSNVPLIELVTEPEFNDIDQIKAFIRKYQNLIRHLHISTGDLEDGAMRIDVNVNVNEHPRVELKNLPNTTSIIKAIKYEYTQQVQTLLNQKNGDVFEGGTKSWDGQKTIKLRNKETMVDYRYMPDPELPTITLSTELIESIRKTMPMLPDDIINMLVSHPYCLTMKDAKILTINSNSNSTSNKSAENEVSIYNHEDLRGYYLETCNEFLQLSNTGQKVNEKSPLKLPTNWIIHELIGNLKKLSISFNEFNAKCMNPPTFAEFLTLIKQNVISNSSAKFLLFEILKQFKDSSSMMTKMEIDLPKLIKKYNLETIDESNEKGQEFINEICNSVIEQTSNDLITEIKMGGKNKEKKLKYLIGQSMKLSKGKISPKEIESCLNKILFL</sequence>
<dbReference type="InterPro" id="IPR023168">
    <property type="entry name" value="GatB_Yqey_C_2"/>
</dbReference>
<dbReference type="GO" id="GO:0005739">
    <property type="term" value="C:mitochondrion"/>
    <property type="evidence" value="ECO:0007669"/>
    <property type="project" value="UniProtKB-SubCell"/>
</dbReference>
<dbReference type="GeneID" id="11498977"/>
<dbReference type="GO" id="GO:0070681">
    <property type="term" value="P:glutaminyl-tRNAGln biosynthesis via transamidation"/>
    <property type="evidence" value="ECO:0007669"/>
    <property type="project" value="UniProtKB-UniRule"/>
</dbReference>
<feature type="domain" description="Asn/Gln amidotransferase" evidence="9">
    <location>
        <begin position="385"/>
        <end position="561"/>
    </location>
</feature>
<dbReference type="SUPFAM" id="SSF55931">
    <property type="entry name" value="Glutamine synthetase/guanido kinase"/>
    <property type="match status" value="1"/>
</dbReference>
<evidence type="ECO:0000256" key="2">
    <source>
        <dbReference type="ARBA" id="ARBA00022598"/>
    </source>
</evidence>
<comment type="similarity">
    <text evidence="1 8">Belongs to the GatB/GatE family. GatB subfamily.</text>
</comment>